<feature type="chain" id="PRO_5021811148" description="Fibronectin type-III domain-containing protein" evidence="2">
    <location>
        <begin position="23"/>
        <end position="696"/>
    </location>
</feature>
<evidence type="ECO:0000313" key="5">
    <source>
        <dbReference type="Proteomes" id="UP000316609"/>
    </source>
</evidence>
<feature type="signal peptide" evidence="2">
    <location>
        <begin position="1"/>
        <end position="22"/>
    </location>
</feature>
<dbReference type="Proteomes" id="UP000316609">
    <property type="component" value="Unassembled WGS sequence"/>
</dbReference>
<keyword evidence="2" id="KW-0732">Signal</keyword>
<evidence type="ECO:0000259" key="3">
    <source>
        <dbReference type="PROSITE" id="PS50853"/>
    </source>
</evidence>
<dbReference type="CDD" id="cd00063">
    <property type="entry name" value="FN3"/>
    <property type="match status" value="1"/>
</dbReference>
<dbReference type="AlphaFoldDB" id="A0A538TWP7"/>
<organism evidence="4 5">
    <name type="scientific">Eiseniibacteriota bacterium</name>
    <dbReference type="NCBI Taxonomy" id="2212470"/>
    <lineage>
        <taxon>Bacteria</taxon>
        <taxon>Candidatus Eiseniibacteriota</taxon>
    </lineage>
</organism>
<dbReference type="InterPro" id="IPR013783">
    <property type="entry name" value="Ig-like_fold"/>
</dbReference>
<feature type="domain" description="Fibronectin type-III" evidence="3">
    <location>
        <begin position="501"/>
        <end position="603"/>
    </location>
</feature>
<reference evidence="4 5" key="1">
    <citation type="journal article" date="2019" name="Nat. Microbiol.">
        <title>Mediterranean grassland soil C-N compound turnover is dependent on rainfall and depth, and is mediated by genomically divergent microorganisms.</title>
        <authorList>
            <person name="Diamond S."/>
            <person name="Andeer P.F."/>
            <person name="Li Z."/>
            <person name="Crits-Christoph A."/>
            <person name="Burstein D."/>
            <person name="Anantharaman K."/>
            <person name="Lane K.R."/>
            <person name="Thomas B.C."/>
            <person name="Pan C."/>
            <person name="Northen T.R."/>
            <person name="Banfield J.F."/>
        </authorList>
    </citation>
    <scope>NUCLEOTIDE SEQUENCE [LARGE SCALE GENOMIC DNA]</scope>
    <source>
        <strain evidence="4">WS_8</strain>
    </source>
</reference>
<protein>
    <recommendedName>
        <fullName evidence="3">Fibronectin type-III domain-containing protein</fullName>
    </recommendedName>
</protein>
<dbReference type="SUPFAM" id="SSF63829">
    <property type="entry name" value="Calcium-dependent phosphotriesterase"/>
    <property type="match status" value="1"/>
</dbReference>
<feature type="compositionally biased region" description="Polar residues" evidence="1">
    <location>
        <begin position="482"/>
        <end position="500"/>
    </location>
</feature>
<dbReference type="InterPro" id="IPR036116">
    <property type="entry name" value="FN3_sf"/>
</dbReference>
<dbReference type="InterPro" id="IPR014756">
    <property type="entry name" value="Ig_E-set"/>
</dbReference>
<feature type="region of interest" description="Disordered" evidence="1">
    <location>
        <begin position="238"/>
        <end position="263"/>
    </location>
</feature>
<gene>
    <name evidence="4" type="ORF">E6K78_02600</name>
</gene>
<evidence type="ECO:0000256" key="2">
    <source>
        <dbReference type="SAM" id="SignalP"/>
    </source>
</evidence>
<dbReference type="SUPFAM" id="SSF49265">
    <property type="entry name" value="Fibronectin type III"/>
    <property type="match status" value="1"/>
</dbReference>
<sequence>MRRSLAALWITAAGLGASRALATETQLWVTDSAADYAKAEAHGVVVAADGALVLGPAATSTPVEGLTVIWALATLKDGSVALAGEGGRLLRWTESQGIRPWATLDAGQVFCLAADGDGVVAGTGPQGLVYRVSARGDTVLLARTGERYVWGIAAAGRDAWYAATGTRGRLLRIENRRARTVLDTDESNLVSLIGRVFHVPASGPPTTVFDASEDEVRALALGADGALYAAGLSASATTLDEGGEEKDAEKKPDESPQPARSAVGGARCTVYRIVPDSSAAPVWSATQPFVFALARSRGPLGEGILAATGNRAGVYRILGTNQAEQWLAAPQGQVTALALDPRGRVFAATSNPGALWRLGPGIAERGELLSPALDARRFARFGSVHWYGDRGGGSVQLLSRSGNTESPDTTWSAWAAAEGDRIASPPARYLQWRIVLGHGHPRVTAVETAWREQNLAPRVEDLVVAPQGIGFREGDLQPRSEPVTQTLPGGQKVEYSTSTSSPKALRSLPAWAQGLRTIQWKGSDPNGDPLRYRVDVRSEDHDEWIQLGEDLESTSFTWDTKALPDGRYRVRVRASDAPGNPVGEERTAEVLSEPFTIDNTSPAVTELEARGEPGAALVTGRAEDGESMLTRLEIALDDGDWRTLSPAAGLTDERQLTFRARLPDLEPGAHTVSVRAVDRAGNAATRAVRVTIPKGR</sequence>
<evidence type="ECO:0000313" key="4">
    <source>
        <dbReference type="EMBL" id="TMQ68047.1"/>
    </source>
</evidence>
<dbReference type="Gene3D" id="2.60.40.10">
    <property type="entry name" value="Immunoglobulins"/>
    <property type="match status" value="1"/>
</dbReference>
<accession>A0A538TWP7</accession>
<feature type="compositionally biased region" description="Basic and acidic residues" evidence="1">
    <location>
        <begin position="245"/>
        <end position="254"/>
    </location>
</feature>
<comment type="caution">
    <text evidence="4">The sequence shown here is derived from an EMBL/GenBank/DDBJ whole genome shotgun (WGS) entry which is preliminary data.</text>
</comment>
<feature type="region of interest" description="Disordered" evidence="1">
    <location>
        <begin position="473"/>
        <end position="500"/>
    </location>
</feature>
<dbReference type="InterPro" id="IPR003961">
    <property type="entry name" value="FN3_dom"/>
</dbReference>
<name>A0A538TWP7_UNCEI</name>
<dbReference type="EMBL" id="VBOY01000018">
    <property type="protein sequence ID" value="TMQ68047.1"/>
    <property type="molecule type" value="Genomic_DNA"/>
</dbReference>
<evidence type="ECO:0000256" key="1">
    <source>
        <dbReference type="SAM" id="MobiDB-lite"/>
    </source>
</evidence>
<dbReference type="SUPFAM" id="SSF81296">
    <property type="entry name" value="E set domains"/>
    <property type="match status" value="1"/>
</dbReference>
<proteinExistence type="predicted"/>
<dbReference type="PROSITE" id="PS50853">
    <property type="entry name" value="FN3"/>
    <property type="match status" value="1"/>
</dbReference>
<dbReference type="Gene3D" id="2.60.40.650">
    <property type="match status" value="1"/>
</dbReference>